<dbReference type="RefSeq" id="WP_187554348.1">
    <property type="nucleotide sequence ID" value="NZ_CP060716.1"/>
</dbReference>
<keyword evidence="9" id="KW-1185">Reference proteome</keyword>
<gene>
    <name evidence="8" type="ORF">H9L06_05935</name>
</gene>
<reference evidence="8 9" key="1">
    <citation type="submission" date="2020-08" db="EMBL/GenBank/DDBJ databases">
        <title>Genome sequence of Leucobacter denitrificans KACC 14055T.</title>
        <authorList>
            <person name="Hyun D.-W."/>
            <person name="Bae J.-W."/>
        </authorList>
    </citation>
    <scope>NUCLEOTIDE SEQUENCE [LARGE SCALE GENOMIC DNA]</scope>
    <source>
        <strain evidence="8 9">KACC 14055</strain>
    </source>
</reference>
<dbReference type="AlphaFoldDB" id="A0A7G9S202"/>
<sequence length="554" mass="60500">MSRPSDYDDGSGAPERAITNPELGLIGWGRWFWRQLTSMKVALILLLLLAVAAIPGSLVPQRGADPNGVIQYEEEHPKLFKVLDAFPIQAFDVYGSVWFSAIYLLLFISLIGCVLPRLVHHWKAWRGTPPKTPARLNRMAGFSEIRVTNAEASAAERESFAKQAVESAAALLKRQRYRVEVQEATVRGVSEVSVSAERGYLRETGNLIFHFALLGVLVCVGLGSAFTFNGQRVIYEGETFVNQLIDYDSAKSGRAFNPATLEPFSLRLDDLDVSYITPDDGNNNAIGQVKDFVASMTLTSPDGTESSEVIRVNHPLRVHGSPVYLLANGYAPTLSIKNADGEVVFEESVPFIPQGADPNLTSIGVVKVLNGLTDADGNTVQLGLRGFFYPTQTKLESGAYTSNYPDLENPVLTLDAFEGDLGVDNGIPQSVYVLETDGMTQLTGRAIDVPSLELRPGDTVDLPDGLGTVTLTDVPRYASFDVMQNPFQIGVLLFALLSLGGLLWSLFVPRRRVWVKAIPTDDGIVLQYAGLARGDDPSLDRAVEDLREAHRDVL</sequence>
<comment type="subcellular location">
    <subcellularLocation>
        <location evidence="1">Membrane</location>
        <topology evidence="1">Multi-pass membrane protein</topology>
    </subcellularLocation>
</comment>
<evidence type="ECO:0000259" key="7">
    <source>
        <dbReference type="Pfam" id="PF05140"/>
    </source>
</evidence>
<evidence type="ECO:0000256" key="2">
    <source>
        <dbReference type="ARBA" id="ARBA00022692"/>
    </source>
</evidence>
<evidence type="ECO:0000256" key="5">
    <source>
        <dbReference type="ARBA" id="ARBA00023136"/>
    </source>
</evidence>
<feature type="domain" description="ResB-like" evidence="7">
    <location>
        <begin position="39"/>
        <end position="543"/>
    </location>
</feature>
<dbReference type="GO" id="GO:0017004">
    <property type="term" value="P:cytochrome complex assembly"/>
    <property type="evidence" value="ECO:0007669"/>
    <property type="project" value="UniProtKB-KW"/>
</dbReference>
<accession>A0A7G9S202</accession>
<dbReference type="InterPro" id="IPR023494">
    <property type="entry name" value="Cyt_c_bgen_Ccs1/CcsB/ResB"/>
</dbReference>
<dbReference type="Pfam" id="PF05140">
    <property type="entry name" value="ResB"/>
    <property type="match status" value="1"/>
</dbReference>
<evidence type="ECO:0000256" key="4">
    <source>
        <dbReference type="ARBA" id="ARBA00022989"/>
    </source>
</evidence>
<dbReference type="PANTHER" id="PTHR31566:SF0">
    <property type="entry name" value="CYTOCHROME C BIOGENESIS PROTEIN CCS1, CHLOROPLASTIC"/>
    <property type="match status" value="1"/>
</dbReference>
<dbReference type="GO" id="GO:0016020">
    <property type="term" value="C:membrane"/>
    <property type="evidence" value="ECO:0007669"/>
    <property type="project" value="UniProtKB-SubCell"/>
</dbReference>
<name>A0A7G9S202_9MICO</name>
<keyword evidence="4 6" id="KW-1133">Transmembrane helix</keyword>
<feature type="transmembrane region" description="Helical" evidence="6">
    <location>
        <begin position="487"/>
        <end position="508"/>
    </location>
</feature>
<dbReference type="EMBL" id="CP060716">
    <property type="protein sequence ID" value="QNN61877.1"/>
    <property type="molecule type" value="Genomic_DNA"/>
</dbReference>
<evidence type="ECO:0000313" key="9">
    <source>
        <dbReference type="Proteomes" id="UP000515934"/>
    </source>
</evidence>
<dbReference type="PANTHER" id="PTHR31566">
    <property type="entry name" value="CYTOCHROME C BIOGENESIS PROTEIN CCS1, CHLOROPLASTIC"/>
    <property type="match status" value="1"/>
</dbReference>
<evidence type="ECO:0000256" key="3">
    <source>
        <dbReference type="ARBA" id="ARBA00022748"/>
    </source>
</evidence>
<keyword evidence="2 6" id="KW-0812">Transmembrane</keyword>
<feature type="transmembrane region" description="Helical" evidence="6">
    <location>
        <begin position="207"/>
        <end position="228"/>
    </location>
</feature>
<dbReference type="InterPro" id="IPR007816">
    <property type="entry name" value="ResB-like_domain"/>
</dbReference>
<evidence type="ECO:0000256" key="6">
    <source>
        <dbReference type="SAM" id="Phobius"/>
    </source>
</evidence>
<evidence type="ECO:0000256" key="1">
    <source>
        <dbReference type="ARBA" id="ARBA00004141"/>
    </source>
</evidence>
<dbReference type="Proteomes" id="UP000515934">
    <property type="component" value="Chromosome"/>
</dbReference>
<feature type="transmembrane region" description="Helical" evidence="6">
    <location>
        <begin position="97"/>
        <end position="119"/>
    </location>
</feature>
<evidence type="ECO:0000313" key="8">
    <source>
        <dbReference type="EMBL" id="QNN61877.1"/>
    </source>
</evidence>
<proteinExistence type="predicted"/>
<organism evidence="8 9">
    <name type="scientific">Leucobacter denitrificans</name>
    <dbReference type="NCBI Taxonomy" id="683042"/>
    <lineage>
        <taxon>Bacteria</taxon>
        <taxon>Bacillati</taxon>
        <taxon>Actinomycetota</taxon>
        <taxon>Actinomycetes</taxon>
        <taxon>Micrococcales</taxon>
        <taxon>Microbacteriaceae</taxon>
        <taxon>Leucobacter</taxon>
    </lineage>
</organism>
<keyword evidence="3" id="KW-0201">Cytochrome c-type biogenesis</keyword>
<protein>
    <submittedName>
        <fullName evidence="8">Cytochrome c biogenesis protein ResB</fullName>
    </submittedName>
</protein>
<dbReference type="KEGG" id="ldn:H9L06_05935"/>
<feature type="transmembrane region" description="Helical" evidence="6">
    <location>
        <begin position="41"/>
        <end position="59"/>
    </location>
</feature>
<keyword evidence="5 6" id="KW-0472">Membrane</keyword>